<accession>A0ABV0QT25</accession>
<comment type="caution">
    <text evidence="1">The sequence shown here is derived from an EMBL/GenBank/DDBJ whole genome shotgun (WGS) entry which is preliminary data.</text>
</comment>
<name>A0ABV0QT25_9TELE</name>
<proteinExistence type="predicted"/>
<dbReference type="Proteomes" id="UP001434883">
    <property type="component" value="Unassembled WGS sequence"/>
</dbReference>
<keyword evidence="2" id="KW-1185">Reference proteome</keyword>
<reference evidence="1 2" key="1">
    <citation type="submission" date="2021-06" db="EMBL/GenBank/DDBJ databases">
        <authorList>
            <person name="Palmer J.M."/>
        </authorList>
    </citation>
    <scope>NUCLEOTIDE SEQUENCE [LARGE SCALE GENOMIC DNA]</scope>
    <source>
        <strain evidence="1 2">XC_2019</strain>
        <tissue evidence="1">Muscle</tissue>
    </source>
</reference>
<evidence type="ECO:0000313" key="1">
    <source>
        <dbReference type="EMBL" id="MEQ2198991.1"/>
    </source>
</evidence>
<protein>
    <submittedName>
        <fullName evidence="1">Uncharacterized protein</fullName>
    </submittedName>
</protein>
<feature type="non-terminal residue" evidence="1">
    <location>
        <position position="1"/>
    </location>
</feature>
<evidence type="ECO:0000313" key="2">
    <source>
        <dbReference type="Proteomes" id="UP001434883"/>
    </source>
</evidence>
<organism evidence="1 2">
    <name type="scientific">Xenoophorus captivus</name>
    <dbReference type="NCBI Taxonomy" id="1517983"/>
    <lineage>
        <taxon>Eukaryota</taxon>
        <taxon>Metazoa</taxon>
        <taxon>Chordata</taxon>
        <taxon>Craniata</taxon>
        <taxon>Vertebrata</taxon>
        <taxon>Euteleostomi</taxon>
        <taxon>Actinopterygii</taxon>
        <taxon>Neopterygii</taxon>
        <taxon>Teleostei</taxon>
        <taxon>Neoteleostei</taxon>
        <taxon>Acanthomorphata</taxon>
        <taxon>Ovalentaria</taxon>
        <taxon>Atherinomorphae</taxon>
        <taxon>Cyprinodontiformes</taxon>
        <taxon>Goodeidae</taxon>
        <taxon>Xenoophorus</taxon>
    </lineage>
</organism>
<dbReference type="EMBL" id="JAHRIN010021682">
    <property type="protein sequence ID" value="MEQ2198991.1"/>
    <property type="molecule type" value="Genomic_DNA"/>
</dbReference>
<sequence length="96" mass="10799">NVSLLRQGWKKIPQAGVWWWEPVYQACLTKVQKVLYRKLTKASEGADADFYAFSFYYDRAVDLGVIGKVRDTTALLLACRGETAPPGCMDGHHSFS</sequence>
<gene>
    <name evidence="1" type="ORF">XENOCAPTIV_022052</name>
</gene>